<gene>
    <name evidence="1" type="ORF">A1O9_07412</name>
</gene>
<organism evidence="1 2">
    <name type="scientific">Exophiala aquamarina CBS 119918</name>
    <dbReference type="NCBI Taxonomy" id="1182545"/>
    <lineage>
        <taxon>Eukaryota</taxon>
        <taxon>Fungi</taxon>
        <taxon>Dikarya</taxon>
        <taxon>Ascomycota</taxon>
        <taxon>Pezizomycotina</taxon>
        <taxon>Eurotiomycetes</taxon>
        <taxon>Chaetothyriomycetidae</taxon>
        <taxon>Chaetothyriales</taxon>
        <taxon>Herpotrichiellaceae</taxon>
        <taxon>Exophiala</taxon>
    </lineage>
</organism>
<dbReference type="VEuPathDB" id="FungiDB:A1O9_07412"/>
<accession>A0A072PBT2</accession>
<dbReference type="EMBL" id="AMGV01000005">
    <property type="protein sequence ID" value="KEF57222.1"/>
    <property type="molecule type" value="Genomic_DNA"/>
</dbReference>
<keyword evidence="2" id="KW-1185">Reference proteome</keyword>
<dbReference type="RefSeq" id="XP_013259812.1">
    <property type="nucleotide sequence ID" value="XM_013404358.1"/>
</dbReference>
<proteinExistence type="predicted"/>
<sequence>MHNEPRTAPFIEPLLAVCGSWKNREMYKLWPSLLRIAERWNEMGSALPQWPTAFGQDDLERHNKELENTDYVQSIMQAFEKERVLPADGRVDPGDFETLKVVNQA</sequence>
<protein>
    <submittedName>
        <fullName evidence="1">Uncharacterized protein</fullName>
    </submittedName>
</protein>
<name>A0A072PBT2_9EURO</name>
<dbReference type="Proteomes" id="UP000027920">
    <property type="component" value="Unassembled WGS sequence"/>
</dbReference>
<dbReference type="OrthoDB" id="2831558at2759"/>
<dbReference type="AlphaFoldDB" id="A0A072PBT2"/>
<evidence type="ECO:0000313" key="1">
    <source>
        <dbReference type="EMBL" id="KEF57222.1"/>
    </source>
</evidence>
<evidence type="ECO:0000313" key="2">
    <source>
        <dbReference type="Proteomes" id="UP000027920"/>
    </source>
</evidence>
<comment type="caution">
    <text evidence="1">The sequence shown here is derived from an EMBL/GenBank/DDBJ whole genome shotgun (WGS) entry which is preliminary data.</text>
</comment>
<dbReference type="GeneID" id="25282326"/>
<dbReference type="HOGENOM" id="CLU_2236585_0_0_1"/>
<reference evidence="1 2" key="1">
    <citation type="submission" date="2013-03" db="EMBL/GenBank/DDBJ databases">
        <title>The Genome Sequence of Exophiala aquamarina CBS 119918.</title>
        <authorList>
            <consortium name="The Broad Institute Genomics Platform"/>
            <person name="Cuomo C."/>
            <person name="de Hoog S."/>
            <person name="Gorbushina A."/>
            <person name="Walker B."/>
            <person name="Young S.K."/>
            <person name="Zeng Q."/>
            <person name="Gargeya S."/>
            <person name="Fitzgerald M."/>
            <person name="Haas B."/>
            <person name="Abouelleil A."/>
            <person name="Allen A.W."/>
            <person name="Alvarado L."/>
            <person name="Arachchi H.M."/>
            <person name="Berlin A.M."/>
            <person name="Chapman S.B."/>
            <person name="Gainer-Dewar J."/>
            <person name="Goldberg J."/>
            <person name="Griggs A."/>
            <person name="Gujja S."/>
            <person name="Hansen M."/>
            <person name="Howarth C."/>
            <person name="Imamovic A."/>
            <person name="Ireland A."/>
            <person name="Larimer J."/>
            <person name="McCowan C."/>
            <person name="Murphy C."/>
            <person name="Pearson M."/>
            <person name="Poon T.W."/>
            <person name="Priest M."/>
            <person name="Roberts A."/>
            <person name="Saif S."/>
            <person name="Shea T."/>
            <person name="Sisk P."/>
            <person name="Sykes S."/>
            <person name="Wortman J."/>
            <person name="Nusbaum C."/>
            <person name="Birren B."/>
        </authorList>
    </citation>
    <scope>NUCLEOTIDE SEQUENCE [LARGE SCALE GENOMIC DNA]</scope>
    <source>
        <strain evidence="1 2">CBS 119918</strain>
    </source>
</reference>